<dbReference type="GO" id="GO:0016987">
    <property type="term" value="F:sigma factor activity"/>
    <property type="evidence" value="ECO:0007669"/>
    <property type="project" value="UniProtKB-KW"/>
</dbReference>
<protein>
    <submittedName>
        <fullName evidence="6">Sigma-70 family RNA polymerase sigma factor</fullName>
    </submittedName>
</protein>
<dbReference type="PANTHER" id="PTHR30385">
    <property type="entry name" value="SIGMA FACTOR F FLAGELLAR"/>
    <property type="match status" value="1"/>
</dbReference>
<evidence type="ECO:0000256" key="4">
    <source>
        <dbReference type="ARBA" id="ARBA00023163"/>
    </source>
</evidence>
<evidence type="ECO:0000259" key="5">
    <source>
        <dbReference type="Pfam" id="PF04542"/>
    </source>
</evidence>
<feature type="domain" description="RNA polymerase sigma-70 region 2" evidence="5">
    <location>
        <begin position="68"/>
        <end position="115"/>
    </location>
</feature>
<dbReference type="AlphaFoldDB" id="A0AAU7CE04"/>
<dbReference type="SUPFAM" id="SSF88659">
    <property type="entry name" value="Sigma3 and sigma4 domains of RNA polymerase sigma factors"/>
    <property type="match status" value="1"/>
</dbReference>
<keyword evidence="2" id="KW-0731">Sigma factor</keyword>
<sequence>MHDDHCNYLMQILGKDSVASSTEREHSANGTTQHLSLEQESSEWVTVQCCLKRIRRWRVPPHWSIQDWFDEIVAEVTLSVIQATNDFDANRGIPFGAFLHRRIMQTALARYRREWTYAIHQISVAAVYEYEAVKGGEYPSREAIGSLLTEAIARLPTSDASLIEEIFWEGKSESCLAEALGISQQAVNKRKHNIFRELDTIIRTRFPQIAPGADSDAPIS</sequence>
<dbReference type="EMBL" id="CP155447">
    <property type="protein sequence ID" value="XBH03152.1"/>
    <property type="molecule type" value="Genomic_DNA"/>
</dbReference>
<accession>A0AAU7CE04</accession>
<reference evidence="6" key="1">
    <citation type="submission" date="2024-05" db="EMBL/GenBank/DDBJ databases">
        <title>Planctomycetes of the genus Singulisphaera possess chitinolytic capabilities.</title>
        <authorList>
            <person name="Ivanova A."/>
        </authorList>
    </citation>
    <scope>NUCLEOTIDE SEQUENCE</scope>
    <source>
        <strain evidence="6">Ch08T</strain>
    </source>
</reference>
<dbReference type="InterPro" id="IPR036388">
    <property type="entry name" value="WH-like_DNA-bd_sf"/>
</dbReference>
<dbReference type="RefSeq" id="WP_406695889.1">
    <property type="nucleotide sequence ID" value="NZ_CP155447.1"/>
</dbReference>
<evidence type="ECO:0000256" key="1">
    <source>
        <dbReference type="ARBA" id="ARBA00023015"/>
    </source>
</evidence>
<proteinExistence type="predicted"/>
<dbReference type="SUPFAM" id="SSF88946">
    <property type="entry name" value="Sigma2 domain of RNA polymerase sigma factors"/>
    <property type="match status" value="1"/>
</dbReference>
<keyword evidence="4" id="KW-0804">Transcription</keyword>
<evidence type="ECO:0000256" key="3">
    <source>
        <dbReference type="ARBA" id="ARBA00023125"/>
    </source>
</evidence>
<keyword evidence="3" id="KW-0238">DNA-binding</keyword>
<dbReference type="Gene3D" id="1.10.10.10">
    <property type="entry name" value="Winged helix-like DNA-binding domain superfamily/Winged helix DNA-binding domain"/>
    <property type="match status" value="1"/>
</dbReference>
<gene>
    <name evidence="6" type="ORF">V5E97_33325</name>
</gene>
<dbReference type="InterPro" id="IPR007627">
    <property type="entry name" value="RNA_pol_sigma70_r2"/>
</dbReference>
<dbReference type="GO" id="GO:0006352">
    <property type="term" value="P:DNA-templated transcription initiation"/>
    <property type="evidence" value="ECO:0007669"/>
    <property type="project" value="InterPro"/>
</dbReference>
<keyword evidence="1" id="KW-0805">Transcription regulation</keyword>
<dbReference type="Pfam" id="PF04542">
    <property type="entry name" value="Sigma70_r2"/>
    <property type="match status" value="1"/>
</dbReference>
<dbReference type="InterPro" id="IPR013324">
    <property type="entry name" value="RNA_pol_sigma_r3/r4-like"/>
</dbReference>
<name>A0AAU7CE04_9BACT</name>
<dbReference type="GO" id="GO:0003677">
    <property type="term" value="F:DNA binding"/>
    <property type="evidence" value="ECO:0007669"/>
    <property type="project" value="UniProtKB-KW"/>
</dbReference>
<evidence type="ECO:0000313" key="6">
    <source>
        <dbReference type="EMBL" id="XBH03152.1"/>
    </source>
</evidence>
<organism evidence="6">
    <name type="scientific">Singulisphaera sp. Ch08</name>
    <dbReference type="NCBI Taxonomy" id="3120278"/>
    <lineage>
        <taxon>Bacteria</taxon>
        <taxon>Pseudomonadati</taxon>
        <taxon>Planctomycetota</taxon>
        <taxon>Planctomycetia</taxon>
        <taxon>Isosphaerales</taxon>
        <taxon>Isosphaeraceae</taxon>
        <taxon>Singulisphaera</taxon>
    </lineage>
</organism>
<evidence type="ECO:0000256" key="2">
    <source>
        <dbReference type="ARBA" id="ARBA00023082"/>
    </source>
</evidence>
<dbReference type="InterPro" id="IPR013325">
    <property type="entry name" value="RNA_pol_sigma_r2"/>
</dbReference>